<dbReference type="EMBL" id="JAAKDE010000007">
    <property type="protein sequence ID" value="MBA2132693.1"/>
    <property type="molecule type" value="Genomic_DNA"/>
</dbReference>
<dbReference type="Gene3D" id="1.20.120.530">
    <property type="entry name" value="GntR ligand-binding domain-like"/>
    <property type="match status" value="1"/>
</dbReference>
<name>A0A8J6LM70_9FIRM</name>
<dbReference type="InterPro" id="IPR036388">
    <property type="entry name" value="WH-like_DNA-bd_sf"/>
</dbReference>
<evidence type="ECO:0000313" key="6">
    <source>
        <dbReference type="Proteomes" id="UP000657177"/>
    </source>
</evidence>
<dbReference type="InterPro" id="IPR000485">
    <property type="entry name" value="AsnC-type_HTH_dom"/>
</dbReference>
<dbReference type="Proteomes" id="UP000657177">
    <property type="component" value="Unassembled WGS sequence"/>
</dbReference>
<evidence type="ECO:0000256" key="1">
    <source>
        <dbReference type="ARBA" id="ARBA00023015"/>
    </source>
</evidence>
<dbReference type="InterPro" id="IPR000524">
    <property type="entry name" value="Tscrpt_reg_HTH_GntR"/>
</dbReference>
<dbReference type="InterPro" id="IPR008920">
    <property type="entry name" value="TF_FadR/GntR_C"/>
</dbReference>
<keyword evidence="3" id="KW-0804">Transcription</keyword>
<dbReference type="Pfam" id="PF00392">
    <property type="entry name" value="GntR"/>
    <property type="match status" value="1"/>
</dbReference>
<comment type="caution">
    <text evidence="5">The sequence shown here is derived from an EMBL/GenBank/DDBJ whole genome shotgun (WGS) entry which is preliminary data.</text>
</comment>
<dbReference type="Pfam" id="PF07729">
    <property type="entry name" value="FCD"/>
    <property type="match status" value="1"/>
</dbReference>
<dbReference type="PANTHER" id="PTHR43537:SF45">
    <property type="entry name" value="GNTR FAMILY REGULATORY PROTEIN"/>
    <property type="match status" value="1"/>
</dbReference>
<dbReference type="PROSITE" id="PS50949">
    <property type="entry name" value="HTH_GNTR"/>
    <property type="match status" value="1"/>
</dbReference>
<evidence type="ECO:0000313" key="5">
    <source>
        <dbReference type="EMBL" id="MBA2132693.1"/>
    </source>
</evidence>
<dbReference type="PRINTS" id="PR00035">
    <property type="entry name" value="HTHGNTR"/>
</dbReference>
<dbReference type="SUPFAM" id="SSF48008">
    <property type="entry name" value="GntR ligand-binding domain-like"/>
    <property type="match status" value="1"/>
</dbReference>
<dbReference type="SMART" id="SM00345">
    <property type="entry name" value="HTH_GNTR"/>
    <property type="match status" value="1"/>
</dbReference>
<dbReference type="InterPro" id="IPR036390">
    <property type="entry name" value="WH_DNA-bd_sf"/>
</dbReference>
<dbReference type="CDD" id="cd07377">
    <property type="entry name" value="WHTH_GntR"/>
    <property type="match status" value="1"/>
</dbReference>
<dbReference type="Gene3D" id="1.10.10.10">
    <property type="entry name" value="Winged helix-like DNA-binding domain superfamily/Winged helix DNA-binding domain"/>
    <property type="match status" value="1"/>
</dbReference>
<organism evidence="5 6">
    <name type="scientific">Capillibacterium thermochitinicola</name>
    <dbReference type="NCBI Taxonomy" id="2699427"/>
    <lineage>
        <taxon>Bacteria</taxon>
        <taxon>Bacillati</taxon>
        <taxon>Bacillota</taxon>
        <taxon>Capillibacterium</taxon>
    </lineage>
</organism>
<dbReference type="GO" id="GO:0043565">
    <property type="term" value="F:sequence-specific DNA binding"/>
    <property type="evidence" value="ECO:0007669"/>
    <property type="project" value="InterPro"/>
</dbReference>
<accession>A0A8J6LM70</accession>
<dbReference type="SMART" id="SM00895">
    <property type="entry name" value="FCD"/>
    <property type="match status" value="1"/>
</dbReference>
<keyword evidence="2" id="KW-0238">DNA-binding</keyword>
<protein>
    <submittedName>
        <fullName evidence="5">GntR family transcriptional regulator</fullName>
    </submittedName>
</protein>
<dbReference type="GO" id="GO:0003700">
    <property type="term" value="F:DNA-binding transcription factor activity"/>
    <property type="evidence" value="ECO:0007669"/>
    <property type="project" value="InterPro"/>
</dbReference>
<dbReference type="AlphaFoldDB" id="A0A8J6LM70"/>
<dbReference type="InterPro" id="IPR011711">
    <property type="entry name" value="GntR_C"/>
</dbReference>
<dbReference type="PRINTS" id="PR00033">
    <property type="entry name" value="HTHASNC"/>
</dbReference>
<dbReference type="SUPFAM" id="SSF46785">
    <property type="entry name" value="Winged helix' DNA-binding domain"/>
    <property type="match status" value="1"/>
</dbReference>
<evidence type="ECO:0000256" key="2">
    <source>
        <dbReference type="ARBA" id="ARBA00023125"/>
    </source>
</evidence>
<keyword evidence="1" id="KW-0805">Transcription regulation</keyword>
<keyword evidence="6" id="KW-1185">Reference proteome</keyword>
<reference evidence="5" key="1">
    <citation type="submission" date="2020-06" db="EMBL/GenBank/DDBJ databases">
        <title>Novel chitinolytic bacterium.</title>
        <authorList>
            <person name="Ungkulpasvich U."/>
            <person name="Kosugi A."/>
            <person name="Uke A."/>
        </authorList>
    </citation>
    <scope>NUCLEOTIDE SEQUENCE</scope>
    <source>
        <strain evidence="5">UUS1-1</strain>
    </source>
</reference>
<proteinExistence type="predicted"/>
<dbReference type="PANTHER" id="PTHR43537">
    <property type="entry name" value="TRANSCRIPTIONAL REGULATOR, GNTR FAMILY"/>
    <property type="match status" value="1"/>
</dbReference>
<sequence length="207" mass="23907">MPARIRVASILRKAILAGEFQSGQKLSLTELGKNLGVSRTPVREALQMLASEGLVELRMNRTAVVKKIDTKFIMDHYEMRILLECEAVVRATNNQMDTSFLDAQQQRILQKINELTQDEYVAYNQVLHTTIWKAANNQKLYNFLMDLWNGPSIGRTTKATDHRLKSIEEHGEIIHFIQARNPEKAKQAMDKHIRRSMHNILESYNFN</sequence>
<evidence type="ECO:0000256" key="3">
    <source>
        <dbReference type="ARBA" id="ARBA00023163"/>
    </source>
</evidence>
<gene>
    <name evidence="5" type="ORF">G5B42_03940</name>
</gene>
<feature type="domain" description="HTH gntR-type" evidence="4">
    <location>
        <begin position="1"/>
        <end position="68"/>
    </location>
</feature>
<evidence type="ECO:0000259" key="4">
    <source>
        <dbReference type="PROSITE" id="PS50949"/>
    </source>
</evidence>